<gene>
    <name evidence="1" type="ORF">DIATSA_LOCUS3748</name>
</gene>
<organism evidence="1 2">
    <name type="scientific">Diatraea saccharalis</name>
    <name type="common">sugarcane borer</name>
    <dbReference type="NCBI Taxonomy" id="40085"/>
    <lineage>
        <taxon>Eukaryota</taxon>
        <taxon>Metazoa</taxon>
        <taxon>Ecdysozoa</taxon>
        <taxon>Arthropoda</taxon>
        <taxon>Hexapoda</taxon>
        <taxon>Insecta</taxon>
        <taxon>Pterygota</taxon>
        <taxon>Neoptera</taxon>
        <taxon>Endopterygota</taxon>
        <taxon>Lepidoptera</taxon>
        <taxon>Glossata</taxon>
        <taxon>Ditrysia</taxon>
        <taxon>Pyraloidea</taxon>
        <taxon>Crambidae</taxon>
        <taxon>Crambinae</taxon>
        <taxon>Diatraea</taxon>
    </lineage>
</organism>
<dbReference type="OrthoDB" id="433512at2759"/>
<keyword evidence="2" id="KW-1185">Reference proteome</keyword>
<protein>
    <submittedName>
        <fullName evidence="1">Uncharacterized protein</fullName>
    </submittedName>
</protein>
<dbReference type="AlphaFoldDB" id="A0A9N9WAL5"/>
<reference evidence="1" key="2">
    <citation type="submission" date="2022-10" db="EMBL/GenBank/DDBJ databases">
        <authorList>
            <consortium name="ENA_rothamsted_submissions"/>
            <consortium name="culmorum"/>
            <person name="King R."/>
        </authorList>
    </citation>
    <scope>NUCLEOTIDE SEQUENCE</scope>
</reference>
<sequence length="226" mass="26602">MIFFYFLEIPDGTRSNLNTNDKHIKDETLTRDQVTNTDSSHENQFKSDCKHLDSNSKTWILRNKTNVKQQLCRTPICSVNTVDNTRNTKNYTELFLYEAIDFLRDINVYNRSNDNVYHTIQNDYLYYDIFNITTKPYKPLQDIQPLDNISTHRILPEVRVAKIVQQMEKEINPLKVMLNEIISKCSSLGLTKIKYQHSMFNNEINAEKEMNNVKSNRVVYSIVFDG</sequence>
<dbReference type="Proteomes" id="UP001153714">
    <property type="component" value="Chromosome 14"/>
</dbReference>
<proteinExistence type="predicted"/>
<name>A0A9N9WAL5_9NEOP</name>
<evidence type="ECO:0000313" key="2">
    <source>
        <dbReference type="Proteomes" id="UP001153714"/>
    </source>
</evidence>
<evidence type="ECO:0000313" key="1">
    <source>
        <dbReference type="EMBL" id="CAG9785736.1"/>
    </source>
</evidence>
<reference evidence="1" key="1">
    <citation type="submission" date="2021-12" db="EMBL/GenBank/DDBJ databases">
        <authorList>
            <person name="King R."/>
        </authorList>
    </citation>
    <scope>NUCLEOTIDE SEQUENCE</scope>
</reference>
<accession>A0A9N9WAL5</accession>
<dbReference type="EMBL" id="OU893345">
    <property type="protein sequence ID" value="CAG9785736.1"/>
    <property type="molecule type" value="Genomic_DNA"/>
</dbReference>